<evidence type="ECO:0000313" key="4">
    <source>
        <dbReference type="Proteomes" id="UP001620626"/>
    </source>
</evidence>
<protein>
    <recommendedName>
        <fullName evidence="2">CCHC-type domain-containing protein</fullName>
    </recommendedName>
</protein>
<accession>A0ABD2IE84</accession>
<dbReference type="Proteomes" id="UP001620626">
    <property type="component" value="Unassembled WGS sequence"/>
</dbReference>
<dbReference type="SUPFAM" id="SSF57756">
    <property type="entry name" value="Retrovirus zinc finger-like domains"/>
    <property type="match status" value="1"/>
</dbReference>
<sequence>MMTTIERALQTVVIRFSFVVCPRISIQCPLVNVLLVWAEPRAEKKAKCRNFELAQEKMIDVEQEVGKVNMIIDYQERSTKVRFGKIIEKMKAEVGKVLESLDTLQARVQILEYEQDEEIGRTMWMEVGHSEEHAQLPTNHEENGENNKMQEECEIMISDPFLGGITPLEGYDGNPSVSFLRWVARFEDMLTLYPHEAVRTALAGENEEIIRKRLFEEFLEKLTPELQFEVKAGRPSSYSNAYELAQHFELLLATKKANHVSVADSVAELSHKVEALAIHQQPMPNRRVNERRACYYCKRPGHIVKDCRDKRRNEER</sequence>
<comment type="caution">
    <text evidence="3">The sequence shown here is derived from an EMBL/GenBank/DDBJ whole genome shotgun (WGS) entry which is preliminary data.</text>
</comment>
<dbReference type="InterPro" id="IPR036875">
    <property type="entry name" value="Znf_CCHC_sf"/>
</dbReference>
<dbReference type="PROSITE" id="PS50158">
    <property type="entry name" value="ZF_CCHC"/>
    <property type="match status" value="1"/>
</dbReference>
<evidence type="ECO:0000256" key="1">
    <source>
        <dbReference type="PROSITE-ProRule" id="PRU00047"/>
    </source>
</evidence>
<organism evidence="3 4">
    <name type="scientific">Heterodera trifolii</name>
    <dbReference type="NCBI Taxonomy" id="157864"/>
    <lineage>
        <taxon>Eukaryota</taxon>
        <taxon>Metazoa</taxon>
        <taxon>Ecdysozoa</taxon>
        <taxon>Nematoda</taxon>
        <taxon>Chromadorea</taxon>
        <taxon>Rhabditida</taxon>
        <taxon>Tylenchina</taxon>
        <taxon>Tylenchomorpha</taxon>
        <taxon>Tylenchoidea</taxon>
        <taxon>Heteroderidae</taxon>
        <taxon>Heteroderinae</taxon>
        <taxon>Heterodera</taxon>
    </lineage>
</organism>
<feature type="domain" description="CCHC-type" evidence="2">
    <location>
        <begin position="294"/>
        <end position="309"/>
    </location>
</feature>
<dbReference type="SMART" id="SM00343">
    <property type="entry name" value="ZnF_C2HC"/>
    <property type="match status" value="1"/>
</dbReference>
<reference evidence="3 4" key="1">
    <citation type="submission" date="2024-10" db="EMBL/GenBank/DDBJ databases">
        <authorList>
            <person name="Kim D."/>
        </authorList>
    </citation>
    <scope>NUCLEOTIDE SEQUENCE [LARGE SCALE GENOMIC DNA]</scope>
    <source>
        <strain evidence="3">BH-2024</strain>
    </source>
</reference>
<dbReference type="Gene3D" id="4.10.60.10">
    <property type="entry name" value="Zinc finger, CCHC-type"/>
    <property type="match status" value="1"/>
</dbReference>
<gene>
    <name evidence="3" type="ORF">niasHT_033969</name>
</gene>
<evidence type="ECO:0000259" key="2">
    <source>
        <dbReference type="PROSITE" id="PS50158"/>
    </source>
</evidence>
<dbReference type="EMBL" id="JBICBT010001228">
    <property type="protein sequence ID" value="KAL3077431.1"/>
    <property type="molecule type" value="Genomic_DNA"/>
</dbReference>
<dbReference type="InterPro" id="IPR001878">
    <property type="entry name" value="Znf_CCHC"/>
</dbReference>
<dbReference type="AlphaFoldDB" id="A0ABD2IE84"/>
<proteinExistence type="predicted"/>
<dbReference type="GO" id="GO:0008270">
    <property type="term" value="F:zinc ion binding"/>
    <property type="evidence" value="ECO:0007669"/>
    <property type="project" value="UniProtKB-KW"/>
</dbReference>
<keyword evidence="1" id="KW-0863">Zinc-finger</keyword>
<keyword evidence="1" id="KW-0862">Zinc</keyword>
<keyword evidence="1" id="KW-0479">Metal-binding</keyword>
<dbReference type="GO" id="GO:0019899">
    <property type="term" value="F:enzyme binding"/>
    <property type="evidence" value="ECO:0007669"/>
    <property type="project" value="UniProtKB-ARBA"/>
</dbReference>
<name>A0ABD2IE84_9BILA</name>
<keyword evidence="4" id="KW-1185">Reference proteome</keyword>
<dbReference type="Pfam" id="PF00098">
    <property type="entry name" value="zf-CCHC"/>
    <property type="match status" value="1"/>
</dbReference>
<evidence type="ECO:0000313" key="3">
    <source>
        <dbReference type="EMBL" id="KAL3077431.1"/>
    </source>
</evidence>